<evidence type="ECO:0000256" key="3">
    <source>
        <dbReference type="ARBA" id="ARBA00023027"/>
    </source>
</evidence>
<protein>
    <submittedName>
        <fullName evidence="7">D-2-hydroxyacid dehydrogenase</fullName>
    </submittedName>
</protein>
<sequence>MTNVLFTFTVKEELMERLRSEFPQVNFTFSTSKDKTELQKAEIIMTYGEDITKETLDQALALKWLMVASAGLEKMPLREIGERNILITNVKGIHKTPMSESVMAHLLSIKRSLPWIYSQQRKSEWSKRSGSSELFGSTALILGPGAIGSEIGRLLQAFGVKTIGCNRSGDQAPHMDGMINFEQLDETLPTADIVISVLPSTLETRGLLTYNHFVLMKKDAIFMNFGRGDLIIEEQLIKAMSERQISFSVLDVFENEPLGEDHPFWDMDGVIISPHVSSHSSEYVPRAIEIFMENLQEWLNEGTDFQNVIDVEKGY</sequence>
<organism evidence="7 8">
    <name type="scientific">Paenisporosarcina macmurdoensis</name>
    <dbReference type="NCBI Taxonomy" id="212659"/>
    <lineage>
        <taxon>Bacteria</taxon>
        <taxon>Bacillati</taxon>
        <taxon>Bacillota</taxon>
        <taxon>Bacilli</taxon>
        <taxon>Bacillales</taxon>
        <taxon>Caryophanaceae</taxon>
        <taxon>Paenisporosarcina</taxon>
    </lineage>
</organism>
<dbReference type="Pfam" id="PF00389">
    <property type="entry name" value="2-Hacid_dh"/>
    <property type="match status" value="1"/>
</dbReference>
<dbReference type="PANTHER" id="PTHR43333">
    <property type="entry name" value="2-HACID_DH_C DOMAIN-CONTAINING PROTEIN"/>
    <property type="match status" value="1"/>
</dbReference>
<dbReference type="Proteomes" id="UP001596170">
    <property type="component" value="Unassembled WGS sequence"/>
</dbReference>
<feature type="domain" description="D-isomer specific 2-hydroxyacid dehydrogenase NAD-binding" evidence="6">
    <location>
        <begin position="103"/>
        <end position="277"/>
    </location>
</feature>
<accession>A0ABW1L5M4</accession>
<keyword evidence="2 4" id="KW-0560">Oxidoreductase</keyword>
<dbReference type="EMBL" id="JBHSRI010000003">
    <property type="protein sequence ID" value="MFC6038603.1"/>
    <property type="molecule type" value="Genomic_DNA"/>
</dbReference>
<evidence type="ECO:0000256" key="1">
    <source>
        <dbReference type="ARBA" id="ARBA00005854"/>
    </source>
</evidence>
<keyword evidence="3" id="KW-0520">NAD</keyword>
<dbReference type="Gene3D" id="3.40.50.720">
    <property type="entry name" value="NAD(P)-binding Rossmann-like Domain"/>
    <property type="match status" value="2"/>
</dbReference>
<comment type="caution">
    <text evidence="7">The sequence shown here is derived from an EMBL/GenBank/DDBJ whole genome shotgun (WGS) entry which is preliminary data.</text>
</comment>
<name>A0ABW1L5M4_9BACL</name>
<keyword evidence="8" id="KW-1185">Reference proteome</keyword>
<evidence type="ECO:0000256" key="2">
    <source>
        <dbReference type="ARBA" id="ARBA00023002"/>
    </source>
</evidence>
<comment type="similarity">
    <text evidence="1 4">Belongs to the D-isomer specific 2-hydroxyacid dehydrogenase family.</text>
</comment>
<dbReference type="RefSeq" id="WP_377732648.1">
    <property type="nucleotide sequence ID" value="NZ_JBHSRI010000003.1"/>
</dbReference>
<evidence type="ECO:0000313" key="7">
    <source>
        <dbReference type="EMBL" id="MFC6038603.1"/>
    </source>
</evidence>
<dbReference type="CDD" id="cd05300">
    <property type="entry name" value="2-Hacid_dh_1"/>
    <property type="match status" value="1"/>
</dbReference>
<dbReference type="InterPro" id="IPR036291">
    <property type="entry name" value="NAD(P)-bd_dom_sf"/>
</dbReference>
<dbReference type="InterPro" id="IPR006140">
    <property type="entry name" value="D-isomer_DH_NAD-bd"/>
</dbReference>
<dbReference type="SUPFAM" id="SSF51735">
    <property type="entry name" value="NAD(P)-binding Rossmann-fold domains"/>
    <property type="match status" value="1"/>
</dbReference>
<evidence type="ECO:0000259" key="6">
    <source>
        <dbReference type="Pfam" id="PF02826"/>
    </source>
</evidence>
<evidence type="ECO:0000259" key="5">
    <source>
        <dbReference type="Pfam" id="PF00389"/>
    </source>
</evidence>
<dbReference type="Pfam" id="PF02826">
    <property type="entry name" value="2-Hacid_dh_C"/>
    <property type="match status" value="1"/>
</dbReference>
<proteinExistence type="inferred from homology"/>
<gene>
    <name evidence="7" type="ORF">ACFPYN_03950</name>
</gene>
<dbReference type="InterPro" id="IPR006139">
    <property type="entry name" value="D-isomer_2_OHA_DH_cat_dom"/>
</dbReference>
<evidence type="ECO:0000313" key="8">
    <source>
        <dbReference type="Proteomes" id="UP001596170"/>
    </source>
</evidence>
<reference evidence="8" key="1">
    <citation type="journal article" date="2019" name="Int. J. Syst. Evol. Microbiol.">
        <title>The Global Catalogue of Microorganisms (GCM) 10K type strain sequencing project: providing services to taxonomists for standard genome sequencing and annotation.</title>
        <authorList>
            <consortium name="The Broad Institute Genomics Platform"/>
            <consortium name="The Broad Institute Genome Sequencing Center for Infectious Disease"/>
            <person name="Wu L."/>
            <person name="Ma J."/>
        </authorList>
    </citation>
    <scope>NUCLEOTIDE SEQUENCE [LARGE SCALE GENOMIC DNA]</scope>
    <source>
        <strain evidence="8">CCUG 54527</strain>
    </source>
</reference>
<dbReference type="PANTHER" id="PTHR43333:SF1">
    <property type="entry name" value="D-ISOMER SPECIFIC 2-HYDROXYACID DEHYDROGENASE NAD-BINDING DOMAIN-CONTAINING PROTEIN"/>
    <property type="match status" value="1"/>
</dbReference>
<feature type="domain" description="D-isomer specific 2-hydroxyacid dehydrogenase catalytic" evidence="5">
    <location>
        <begin position="5"/>
        <end position="303"/>
    </location>
</feature>
<dbReference type="SUPFAM" id="SSF52283">
    <property type="entry name" value="Formate/glycerate dehydrogenase catalytic domain-like"/>
    <property type="match status" value="1"/>
</dbReference>
<evidence type="ECO:0000256" key="4">
    <source>
        <dbReference type="RuleBase" id="RU003719"/>
    </source>
</evidence>